<evidence type="ECO:0008006" key="12">
    <source>
        <dbReference type="Google" id="ProtNLM"/>
    </source>
</evidence>
<dbReference type="GO" id="GO:0005874">
    <property type="term" value="C:microtubule"/>
    <property type="evidence" value="ECO:0007669"/>
    <property type="project" value="UniProtKB-KW"/>
</dbReference>
<organism evidence="9 11">
    <name type="scientific">Rotaria sordida</name>
    <dbReference type="NCBI Taxonomy" id="392033"/>
    <lineage>
        <taxon>Eukaryota</taxon>
        <taxon>Metazoa</taxon>
        <taxon>Spiralia</taxon>
        <taxon>Gnathifera</taxon>
        <taxon>Rotifera</taxon>
        <taxon>Eurotatoria</taxon>
        <taxon>Bdelloidea</taxon>
        <taxon>Philodinida</taxon>
        <taxon>Philodinidae</taxon>
        <taxon>Rotaria</taxon>
    </lineage>
</organism>
<dbReference type="Gene3D" id="1.10.287.600">
    <property type="entry name" value="Helix hairpin bin"/>
    <property type="match status" value="1"/>
</dbReference>
<proteinExistence type="inferred from homology"/>
<dbReference type="CDD" id="cd02190">
    <property type="entry name" value="epsilon_tubulin"/>
    <property type="match status" value="1"/>
</dbReference>
<dbReference type="Pfam" id="PF03953">
    <property type="entry name" value="Tubulin_C"/>
    <property type="match status" value="1"/>
</dbReference>
<dbReference type="SMART" id="SM00865">
    <property type="entry name" value="Tubulin_C"/>
    <property type="match status" value="1"/>
</dbReference>
<evidence type="ECO:0000313" key="10">
    <source>
        <dbReference type="EMBL" id="CAF0838620.1"/>
    </source>
</evidence>
<dbReference type="Proteomes" id="UP000663854">
    <property type="component" value="Unassembled WGS sequence"/>
</dbReference>
<comment type="similarity">
    <text evidence="1 5">Belongs to the tubulin family.</text>
</comment>
<evidence type="ECO:0000256" key="6">
    <source>
        <dbReference type="SAM" id="Coils"/>
    </source>
</evidence>
<dbReference type="PRINTS" id="PR01161">
    <property type="entry name" value="TUBULIN"/>
</dbReference>
<name>A0A813T9E7_9BILA</name>
<dbReference type="InterPro" id="IPR036525">
    <property type="entry name" value="Tubulin/FtsZ_GTPase_sf"/>
</dbReference>
<evidence type="ECO:0000256" key="1">
    <source>
        <dbReference type="ARBA" id="ARBA00009636"/>
    </source>
</evidence>
<keyword evidence="3 5" id="KW-0547">Nucleotide-binding</keyword>
<reference evidence="9" key="1">
    <citation type="submission" date="2021-02" db="EMBL/GenBank/DDBJ databases">
        <authorList>
            <person name="Nowell W R."/>
        </authorList>
    </citation>
    <scope>NUCLEOTIDE SEQUENCE</scope>
</reference>
<evidence type="ECO:0000259" key="8">
    <source>
        <dbReference type="SMART" id="SM00865"/>
    </source>
</evidence>
<dbReference type="FunFam" id="1.10.287.600:FF:000007">
    <property type="entry name" value="tubulin epsilon chain"/>
    <property type="match status" value="1"/>
</dbReference>
<dbReference type="Pfam" id="PF00091">
    <property type="entry name" value="Tubulin"/>
    <property type="match status" value="1"/>
</dbReference>
<evidence type="ECO:0000259" key="7">
    <source>
        <dbReference type="SMART" id="SM00864"/>
    </source>
</evidence>
<evidence type="ECO:0000313" key="9">
    <source>
        <dbReference type="EMBL" id="CAF0810726.1"/>
    </source>
</evidence>
<dbReference type="InterPro" id="IPR017975">
    <property type="entry name" value="Tubulin_CS"/>
</dbReference>
<evidence type="ECO:0000313" key="11">
    <source>
        <dbReference type="Proteomes" id="UP000663870"/>
    </source>
</evidence>
<dbReference type="InterPro" id="IPR003008">
    <property type="entry name" value="Tubulin_FtsZ_GTPase"/>
</dbReference>
<comment type="caution">
    <text evidence="9">The sequence shown here is derived from an EMBL/GenBank/DDBJ whole genome shotgun (WGS) entry which is preliminary data.</text>
</comment>
<dbReference type="Proteomes" id="UP000663870">
    <property type="component" value="Unassembled WGS sequence"/>
</dbReference>
<sequence length="471" mass="53381">MAQNIIVQVGQCGSQIGCRFWDLALREHASLMSSTDPKKCIYDASLSAFFRNVDENKNTSLSYPSPIRTLKARAVLVDMEEGVLRSILASPLRDLFDGEQFIRDVSGAGNNWAVGNRFYGEKYRQILSDEIRRQAEQCDSLQSFMLIHSMGGGTGSGLGTFILSLLDEMYPKVCRIVTPIYPSKDDDVITSPYNSVLATRVLTEHADCVLPVDNDSLIDIVSRCDSSTKKNDNDRCPFDSMNTIVANLILNLTSSSRFDGPLNVDLSEIPMNLVPYPRMHYLISSQIPAPFKMTTNSSIPRNINQIFRDALSPHFQTLRVRPQIDGIYIACGMILRSKTIQMSDIRRNIDLLKLKHMKFVKWNEDGWKVGLCIVPPNGLPYSLLTLANHTCIKETFSELKERFTILYRRKAHVHHYTDHMELGDFEQARENLNQLIEEYKNIEQTNELLDTTENKNSSISTTNIPRLNVLS</sequence>
<dbReference type="SMART" id="SM00864">
    <property type="entry name" value="Tubulin"/>
    <property type="match status" value="1"/>
</dbReference>
<dbReference type="EMBL" id="CAJNOL010000067">
    <property type="protein sequence ID" value="CAF0810726.1"/>
    <property type="molecule type" value="Genomic_DNA"/>
</dbReference>
<keyword evidence="4 5" id="KW-0342">GTP-binding</keyword>
<dbReference type="InterPro" id="IPR023123">
    <property type="entry name" value="Tubulin_C"/>
</dbReference>
<dbReference type="EMBL" id="CAJNOH010000071">
    <property type="protein sequence ID" value="CAF0838620.1"/>
    <property type="molecule type" value="Genomic_DNA"/>
</dbReference>
<dbReference type="InterPro" id="IPR018316">
    <property type="entry name" value="Tubulin/FtsZ_2-layer-sand-dom"/>
</dbReference>
<evidence type="ECO:0000256" key="5">
    <source>
        <dbReference type="RuleBase" id="RU000352"/>
    </source>
</evidence>
<gene>
    <name evidence="9" type="ORF">JXQ802_LOCUS4704</name>
    <name evidence="10" type="ORF">PYM288_LOCUS6452</name>
</gene>
<dbReference type="Gene3D" id="3.40.50.1440">
    <property type="entry name" value="Tubulin/FtsZ, GTPase domain"/>
    <property type="match status" value="1"/>
</dbReference>
<evidence type="ECO:0000256" key="2">
    <source>
        <dbReference type="ARBA" id="ARBA00022701"/>
    </source>
</evidence>
<dbReference type="PROSITE" id="PS00227">
    <property type="entry name" value="TUBULIN"/>
    <property type="match status" value="1"/>
</dbReference>
<accession>A0A813T9E7</accession>
<dbReference type="GO" id="GO:0005525">
    <property type="term" value="F:GTP binding"/>
    <property type="evidence" value="ECO:0007669"/>
    <property type="project" value="UniProtKB-UniRule"/>
</dbReference>
<keyword evidence="11" id="KW-1185">Reference proteome</keyword>
<dbReference type="InterPro" id="IPR004057">
    <property type="entry name" value="Epsilon_tubulin"/>
</dbReference>
<feature type="domain" description="Tubulin/FtsZ GTPase" evidence="7">
    <location>
        <begin position="57"/>
        <end position="260"/>
    </location>
</feature>
<keyword evidence="2 5" id="KW-0493">Microtubule</keyword>
<dbReference type="SUPFAM" id="SSF52490">
    <property type="entry name" value="Tubulin nucleotide-binding domain-like"/>
    <property type="match status" value="1"/>
</dbReference>
<dbReference type="InterPro" id="IPR008280">
    <property type="entry name" value="Tub_FtsZ_C"/>
</dbReference>
<evidence type="ECO:0000256" key="4">
    <source>
        <dbReference type="ARBA" id="ARBA00023134"/>
    </source>
</evidence>
<evidence type="ECO:0000256" key="3">
    <source>
        <dbReference type="ARBA" id="ARBA00022741"/>
    </source>
</evidence>
<dbReference type="GO" id="GO:0007017">
    <property type="term" value="P:microtubule-based process"/>
    <property type="evidence" value="ECO:0007669"/>
    <property type="project" value="InterPro"/>
</dbReference>
<feature type="domain" description="Tubulin/FtsZ 2-layer sandwich" evidence="8">
    <location>
        <begin position="262"/>
        <end position="401"/>
    </location>
</feature>
<dbReference type="PRINTS" id="PR01519">
    <property type="entry name" value="EPSLNTUBULIN"/>
</dbReference>
<keyword evidence="6" id="KW-0175">Coiled coil</keyword>
<protein>
    <recommendedName>
        <fullName evidence="12">Tubulin epsilon chain</fullName>
    </recommendedName>
</protein>
<feature type="coiled-coil region" evidence="6">
    <location>
        <begin position="422"/>
        <end position="455"/>
    </location>
</feature>
<dbReference type="PANTHER" id="PTHR11588">
    <property type="entry name" value="TUBULIN"/>
    <property type="match status" value="1"/>
</dbReference>
<dbReference type="InterPro" id="IPR000217">
    <property type="entry name" value="Tubulin"/>
</dbReference>
<dbReference type="FunFam" id="3.40.50.1440:FF:000049">
    <property type="entry name" value="Tubulin gamma chain"/>
    <property type="match status" value="1"/>
</dbReference>
<dbReference type="AlphaFoldDB" id="A0A813T9E7"/>
<dbReference type="SUPFAM" id="SSF55307">
    <property type="entry name" value="Tubulin C-terminal domain-like"/>
    <property type="match status" value="1"/>
</dbReference>